<dbReference type="PANTHER" id="PTHR43244">
    <property type="match status" value="1"/>
</dbReference>
<evidence type="ECO:0000313" key="2">
    <source>
        <dbReference type="EMBL" id="MEQ0565620.1"/>
    </source>
</evidence>
<dbReference type="RefSeq" id="WP_348956716.1">
    <property type="nucleotide sequence ID" value="NZ_JBDZYD010000021.1"/>
</dbReference>
<dbReference type="EC" id="1.-.-.-" evidence="2"/>
<gene>
    <name evidence="2" type="ORF">ABJI51_41630</name>
</gene>
<evidence type="ECO:0000313" key="3">
    <source>
        <dbReference type="Proteomes" id="UP001440984"/>
    </source>
</evidence>
<accession>A0ABV0LTH8</accession>
<keyword evidence="3" id="KW-1185">Reference proteome</keyword>
<dbReference type="EMBL" id="JBDZYD010000021">
    <property type="protein sequence ID" value="MEQ0565620.1"/>
    <property type="molecule type" value="Genomic_DNA"/>
</dbReference>
<organism evidence="2 3">
    <name type="scientific">Amycolatopsis melonis</name>
    <dbReference type="NCBI Taxonomy" id="3156488"/>
    <lineage>
        <taxon>Bacteria</taxon>
        <taxon>Bacillati</taxon>
        <taxon>Actinomycetota</taxon>
        <taxon>Actinomycetes</taxon>
        <taxon>Pseudonocardiales</taxon>
        <taxon>Pseudonocardiaceae</taxon>
        <taxon>Amycolatopsis</taxon>
    </lineage>
</organism>
<dbReference type="Pfam" id="PF00296">
    <property type="entry name" value="Bac_luciferase"/>
    <property type="match status" value="1"/>
</dbReference>
<dbReference type="InterPro" id="IPR050564">
    <property type="entry name" value="F420-G6PD/mer"/>
</dbReference>
<keyword evidence="2" id="KW-0560">Oxidoreductase</keyword>
<dbReference type="Proteomes" id="UP001440984">
    <property type="component" value="Unassembled WGS sequence"/>
</dbReference>
<dbReference type="GO" id="GO:0016491">
    <property type="term" value="F:oxidoreductase activity"/>
    <property type="evidence" value="ECO:0007669"/>
    <property type="project" value="UniProtKB-KW"/>
</dbReference>
<evidence type="ECO:0000259" key="1">
    <source>
        <dbReference type="Pfam" id="PF00296"/>
    </source>
</evidence>
<proteinExistence type="predicted"/>
<dbReference type="NCBIfam" id="TIGR03564">
    <property type="entry name" value="F420_MSMEG_4879"/>
    <property type="match status" value="1"/>
</dbReference>
<dbReference type="InterPro" id="IPR036661">
    <property type="entry name" value="Luciferase-like_sf"/>
</dbReference>
<name>A0ABV0LTH8_9PSEU</name>
<comment type="caution">
    <text evidence="2">The sequence shown here is derived from an EMBL/GenBank/DDBJ whole genome shotgun (WGS) entry which is preliminary data.</text>
</comment>
<dbReference type="PANTHER" id="PTHR43244:SF2">
    <property type="entry name" value="CONSERVED HYPOTHETICAL ALANINE AND PROLINE-RICH PROTEIN"/>
    <property type="match status" value="1"/>
</dbReference>
<dbReference type="InterPro" id="IPR019910">
    <property type="entry name" value="Lucif-like_OxRdtase_MSMEG_4879"/>
</dbReference>
<dbReference type="InterPro" id="IPR011251">
    <property type="entry name" value="Luciferase-like_dom"/>
</dbReference>
<dbReference type="SUPFAM" id="SSF51679">
    <property type="entry name" value="Bacterial luciferase-like"/>
    <property type="match status" value="1"/>
</dbReference>
<dbReference type="CDD" id="cd01097">
    <property type="entry name" value="Tetrahydromethanopterin_reductase"/>
    <property type="match status" value="1"/>
</dbReference>
<feature type="domain" description="Luciferase-like" evidence="1">
    <location>
        <begin position="20"/>
        <end position="295"/>
    </location>
</feature>
<protein>
    <submittedName>
        <fullName evidence="2">TIGR03564 family F420-dependent LLM class oxidoreductase</fullName>
        <ecNumber evidence="2">1.-.-.-</ecNumber>
    </submittedName>
</protein>
<dbReference type="Gene3D" id="3.20.20.30">
    <property type="entry name" value="Luciferase-like domain"/>
    <property type="match status" value="1"/>
</dbReference>
<sequence length="324" mass="34237">MTVTDIEKEKTVHVGVAMPQFTPEEDVKNVADRATELAAEAEQQGIGTVWFNQGAAHDAIVLAAAVGRDVPRISVGTAVVPMHPRHPQLLASAAKTAQAVTRGRFRLGLGLGAPDLLTHAYGLPYPPPITHLREYLGALRPLLDGETTSFEGTTLQSHPVGPTAVAGAEPEIPVIVAAMGPQALRVAGELADGTMPFLAGPRTLAGHIVPRITEAAARAGRPAPRVIASVPAIVTDDVEQARAAAVARLAFYDSIPSYRRIVEREGAGRAVDLALIGDEATVAAGLRRYAEAGATEITVAYTDIAREEDRRRTWQLAGELTRTT</sequence>
<reference evidence="2 3" key="1">
    <citation type="submission" date="2024-05" db="EMBL/GenBank/DDBJ databases">
        <authorList>
            <person name="Zhao H."/>
            <person name="Xu Y."/>
            <person name="Lin S."/>
            <person name="Spain J.C."/>
            <person name="Zhou N.-Y."/>
        </authorList>
    </citation>
    <scope>NUCLEOTIDE SEQUENCE [LARGE SCALE GENOMIC DNA]</scope>
    <source>
        <strain evidence="2 3">NEAU-NG30</strain>
    </source>
</reference>